<dbReference type="SMART" id="SM00198">
    <property type="entry name" value="SCP"/>
    <property type="match status" value="1"/>
</dbReference>
<evidence type="ECO:0000313" key="2">
    <source>
        <dbReference type="EMBL" id="KIH55423.1"/>
    </source>
</evidence>
<dbReference type="Proteomes" id="UP000054047">
    <property type="component" value="Unassembled WGS sequence"/>
</dbReference>
<keyword evidence="3" id="KW-1185">Reference proteome</keyword>
<dbReference type="InterPro" id="IPR014044">
    <property type="entry name" value="CAP_dom"/>
</dbReference>
<evidence type="ECO:0000313" key="3">
    <source>
        <dbReference type="Proteomes" id="UP000054047"/>
    </source>
</evidence>
<dbReference type="OrthoDB" id="337038at2759"/>
<dbReference type="Gene3D" id="3.40.33.10">
    <property type="entry name" value="CAP"/>
    <property type="match status" value="2"/>
</dbReference>
<dbReference type="CDD" id="cd05380">
    <property type="entry name" value="CAP_euk"/>
    <property type="match status" value="1"/>
</dbReference>
<dbReference type="AlphaFoldDB" id="A0A0C2CGE9"/>
<gene>
    <name evidence="2" type="ORF">ANCDUO_14420</name>
</gene>
<dbReference type="EMBL" id="KN737370">
    <property type="protein sequence ID" value="KIH55423.1"/>
    <property type="molecule type" value="Genomic_DNA"/>
</dbReference>
<accession>A0A0C2CGE9</accession>
<sequence>MAFATTDGFACSYRRCGGKFFLVCFYNKAPAVGNELYGAPKVADQYCDNCEKYPANTGNPVGCEAYLCQYPLTPAEVKLKVCDTCVGKFSDEFRLTALDMHNYYRRLVATGWAKNGDKYAKTAAKMVELKYDKTLENKAIANADKCPNAAKGGPGGENFWGLQGGYNMPHIEAFKKAMKYWWDPFEKSGFGDELSFTDTIQGGNLKYAANILHEGTTNIGCAVNSCPDSGRIVIDCVYNRERQP</sequence>
<protein>
    <submittedName>
        <fullName evidence="2">SCP-like protein</fullName>
    </submittedName>
</protein>
<dbReference type="Pfam" id="PF00188">
    <property type="entry name" value="CAP"/>
    <property type="match status" value="1"/>
</dbReference>
<evidence type="ECO:0000259" key="1">
    <source>
        <dbReference type="SMART" id="SM00198"/>
    </source>
</evidence>
<organism evidence="2 3">
    <name type="scientific">Ancylostoma duodenale</name>
    <dbReference type="NCBI Taxonomy" id="51022"/>
    <lineage>
        <taxon>Eukaryota</taxon>
        <taxon>Metazoa</taxon>
        <taxon>Ecdysozoa</taxon>
        <taxon>Nematoda</taxon>
        <taxon>Chromadorea</taxon>
        <taxon>Rhabditida</taxon>
        <taxon>Rhabditina</taxon>
        <taxon>Rhabditomorpha</taxon>
        <taxon>Strongyloidea</taxon>
        <taxon>Ancylostomatidae</taxon>
        <taxon>Ancylostomatinae</taxon>
        <taxon>Ancylostoma</taxon>
    </lineage>
</organism>
<dbReference type="InterPro" id="IPR035940">
    <property type="entry name" value="CAP_sf"/>
</dbReference>
<proteinExistence type="predicted"/>
<name>A0A0C2CGE9_9BILA</name>
<feature type="domain" description="SCP" evidence="1">
    <location>
        <begin position="92"/>
        <end position="242"/>
    </location>
</feature>
<reference evidence="2 3" key="1">
    <citation type="submission" date="2013-12" db="EMBL/GenBank/DDBJ databases">
        <title>Draft genome of the parsitic nematode Ancylostoma duodenale.</title>
        <authorList>
            <person name="Mitreva M."/>
        </authorList>
    </citation>
    <scope>NUCLEOTIDE SEQUENCE [LARGE SCALE GENOMIC DNA]</scope>
    <source>
        <strain evidence="2 3">Zhejiang</strain>
    </source>
</reference>
<dbReference type="SUPFAM" id="SSF55797">
    <property type="entry name" value="PR-1-like"/>
    <property type="match status" value="1"/>
</dbReference>